<protein>
    <recommendedName>
        <fullName evidence="1">U1-type domain-containing protein</fullName>
    </recommendedName>
</protein>
<dbReference type="GO" id="GO:0003676">
    <property type="term" value="F:nucleic acid binding"/>
    <property type="evidence" value="ECO:0007669"/>
    <property type="project" value="InterPro"/>
</dbReference>
<dbReference type="AlphaFoldDB" id="A0A1B6DI00"/>
<dbReference type="EMBL" id="GEDC01012043">
    <property type="protein sequence ID" value="JAS25255.1"/>
    <property type="molecule type" value="Transcribed_RNA"/>
</dbReference>
<feature type="domain" description="U1-type" evidence="1">
    <location>
        <begin position="222"/>
        <end position="255"/>
    </location>
</feature>
<dbReference type="InterPro" id="IPR003604">
    <property type="entry name" value="Matrin/U1-like-C_Znf_C2H2"/>
</dbReference>
<organism evidence="2">
    <name type="scientific">Clastoptera arizonana</name>
    <name type="common">Arizona spittle bug</name>
    <dbReference type="NCBI Taxonomy" id="38151"/>
    <lineage>
        <taxon>Eukaryota</taxon>
        <taxon>Metazoa</taxon>
        <taxon>Ecdysozoa</taxon>
        <taxon>Arthropoda</taxon>
        <taxon>Hexapoda</taxon>
        <taxon>Insecta</taxon>
        <taxon>Pterygota</taxon>
        <taxon>Neoptera</taxon>
        <taxon>Paraneoptera</taxon>
        <taxon>Hemiptera</taxon>
        <taxon>Auchenorrhyncha</taxon>
        <taxon>Cercopoidea</taxon>
        <taxon>Clastopteridae</taxon>
        <taxon>Clastoptera</taxon>
    </lineage>
</organism>
<dbReference type="GO" id="GO:0008270">
    <property type="term" value="F:zinc ion binding"/>
    <property type="evidence" value="ECO:0007669"/>
    <property type="project" value="InterPro"/>
</dbReference>
<name>A0A1B6DI00_9HEMI</name>
<proteinExistence type="predicted"/>
<accession>A0A1B6DI00</accession>
<gene>
    <name evidence="2" type="ORF">g.22917</name>
</gene>
<evidence type="ECO:0000259" key="1">
    <source>
        <dbReference type="SMART" id="SM00451"/>
    </source>
</evidence>
<evidence type="ECO:0000313" key="2">
    <source>
        <dbReference type="EMBL" id="JAS25255.1"/>
    </source>
</evidence>
<sequence>MSKYVHGSFLTLSSHLSHSSTEFGNSSPTICICNSLTQIMDNTVSGILQVHKIYDDILQYFPHEDPTKINIDWDINESKEEIDYPQLYKEKRFQEIITDEEKQILELKVRLHDGNVGYVVTSYQRQGSWFYYCHLCQNNHEGWEVLKDHINTKNHKVILSKASHGRNKFLMISLNDDLNADTENLDLAPCNIQKSLDQYNKPMVGLEYLVESEKGFNGFDTAPQYYCLLCDTLGHNKTILVHMSSENHYLKFFLMFFPSAMEKLRKFAATHINTRNLITAVIEHVAAKIETEYGRLKPLQVERVSFDQLKFKILSEIDRGRHIRETKEKTFEECVCLSHVHVSVCQVLPYQEKGLIEAKKQNMWKNSVSGSPIITNKIDHKNQLYNRVSVQITNRPETSSNQMKRLNPVYKQIDANKRIKLINGAAFNTSQAHEKSAQRANLNANHFQGQGLQKTFNSASGSQNVSSINNHNFVFKKINPTNPNSGNNIEIVHQQGESIQIKCPILNQNFTSSQIISSRATKIVVQNNQTNTSHISSEMHLPLNTNKNSSFINMFESNRSQASSGIALPFQANQNPHFINMVQTSISQTSLRNPMQFQTNRISSFLFTSQTNKSQTSPRIPTQFQANQSPSFINNNRFQSSHRAVLPFQISQAPSFLNIVQNNTTQTTPRMSFPLQINLNSSNTSSVFNNLSKPQ</sequence>
<feature type="domain" description="U1-type" evidence="1">
    <location>
        <begin position="128"/>
        <end position="162"/>
    </location>
</feature>
<dbReference type="SMART" id="SM00451">
    <property type="entry name" value="ZnF_U1"/>
    <property type="match status" value="2"/>
</dbReference>
<reference evidence="2" key="1">
    <citation type="submission" date="2015-12" db="EMBL/GenBank/DDBJ databases">
        <title>De novo transcriptome assembly of four potential Pierce s Disease insect vectors from Arizona vineyards.</title>
        <authorList>
            <person name="Tassone E.E."/>
        </authorList>
    </citation>
    <scope>NUCLEOTIDE SEQUENCE</scope>
</reference>